<dbReference type="AlphaFoldDB" id="A0A392VQR5"/>
<evidence type="ECO:0000313" key="2">
    <source>
        <dbReference type="Proteomes" id="UP000265520"/>
    </source>
</evidence>
<comment type="caution">
    <text evidence="1">The sequence shown here is derived from an EMBL/GenBank/DDBJ whole genome shotgun (WGS) entry which is preliminary data.</text>
</comment>
<feature type="non-terminal residue" evidence="1">
    <location>
        <position position="1"/>
    </location>
</feature>
<proteinExistence type="predicted"/>
<dbReference type="EMBL" id="LXQA011227301">
    <property type="protein sequence ID" value="MCI89759.1"/>
    <property type="molecule type" value="Genomic_DNA"/>
</dbReference>
<accession>A0A392VQR5</accession>
<dbReference type="Proteomes" id="UP000265520">
    <property type="component" value="Unassembled WGS sequence"/>
</dbReference>
<reference evidence="1 2" key="1">
    <citation type="journal article" date="2018" name="Front. Plant Sci.">
        <title>Red Clover (Trifolium pratense) and Zigzag Clover (T. medium) - A Picture of Genomic Similarities and Differences.</title>
        <authorList>
            <person name="Dluhosova J."/>
            <person name="Istvanek J."/>
            <person name="Nedelnik J."/>
            <person name="Repkova J."/>
        </authorList>
    </citation>
    <scope>NUCLEOTIDE SEQUENCE [LARGE SCALE GENOMIC DNA]</scope>
    <source>
        <strain evidence="2">cv. 10/8</strain>
        <tissue evidence="1">Leaf</tissue>
    </source>
</reference>
<organism evidence="1 2">
    <name type="scientific">Trifolium medium</name>
    <dbReference type="NCBI Taxonomy" id="97028"/>
    <lineage>
        <taxon>Eukaryota</taxon>
        <taxon>Viridiplantae</taxon>
        <taxon>Streptophyta</taxon>
        <taxon>Embryophyta</taxon>
        <taxon>Tracheophyta</taxon>
        <taxon>Spermatophyta</taxon>
        <taxon>Magnoliopsida</taxon>
        <taxon>eudicotyledons</taxon>
        <taxon>Gunneridae</taxon>
        <taxon>Pentapetalae</taxon>
        <taxon>rosids</taxon>
        <taxon>fabids</taxon>
        <taxon>Fabales</taxon>
        <taxon>Fabaceae</taxon>
        <taxon>Papilionoideae</taxon>
        <taxon>50 kb inversion clade</taxon>
        <taxon>NPAAA clade</taxon>
        <taxon>Hologalegina</taxon>
        <taxon>IRL clade</taxon>
        <taxon>Trifolieae</taxon>
        <taxon>Trifolium</taxon>
    </lineage>
</organism>
<sequence>RERGDSGVCLPDLTATSRCGGEFRSEMAAMTARSPSPSFHSFRFCSFFSVLILLL</sequence>
<keyword evidence="2" id="KW-1185">Reference proteome</keyword>
<name>A0A392VQR5_9FABA</name>
<protein>
    <submittedName>
        <fullName evidence="1">Uncharacterized protein</fullName>
    </submittedName>
</protein>
<evidence type="ECO:0000313" key="1">
    <source>
        <dbReference type="EMBL" id="MCI89759.1"/>
    </source>
</evidence>